<evidence type="ECO:0000313" key="3">
    <source>
        <dbReference type="Proteomes" id="UP000295260"/>
    </source>
</evidence>
<feature type="domain" description="Immunity protein 35" evidence="1">
    <location>
        <begin position="11"/>
        <end position="83"/>
    </location>
</feature>
<evidence type="ECO:0000259" key="1">
    <source>
        <dbReference type="Pfam" id="PF15567"/>
    </source>
</evidence>
<dbReference type="AlphaFoldDB" id="A0A4R6QCT5"/>
<dbReference type="OrthoDB" id="681022at2"/>
<gene>
    <name evidence="2" type="ORF">BC748_1063</name>
</gene>
<dbReference type="RefSeq" id="WP_133532384.1">
    <property type="nucleotide sequence ID" value="NZ_SNXR01000012.1"/>
</dbReference>
<name>A0A4R6QCT5_9FLAO</name>
<keyword evidence="3" id="KW-1185">Reference proteome</keyword>
<comment type="caution">
    <text evidence="2">The sequence shown here is derived from an EMBL/GenBank/DDBJ whole genome shotgun (WGS) entry which is preliminary data.</text>
</comment>
<proteinExistence type="predicted"/>
<accession>A0A4R6QCT5</accession>
<dbReference type="Proteomes" id="UP000295260">
    <property type="component" value="Unassembled WGS sequence"/>
</dbReference>
<dbReference type="Pfam" id="PF15567">
    <property type="entry name" value="Imm35"/>
    <property type="match status" value="1"/>
</dbReference>
<sequence>MLTEKEITEVANKFIREIEEEAKMELLILQKHIIKKPYGIIYFYTSKKYYETKDDKYAVAGNAPFLVEKETGNIVEFGTGASEEYYILEYEAGRWPIK</sequence>
<protein>
    <submittedName>
        <fullName evidence="2">Immunity protein 35 of polymorphic toxin system</fullName>
    </submittedName>
</protein>
<organism evidence="2 3">
    <name type="scientific">Flavobacterium dankookense</name>
    <dbReference type="NCBI Taxonomy" id="706186"/>
    <lineage>
        <taxon>Bacteria</taxon>
        <taxon>Pseudomonadati</taxon>
        <taxon>Bacteroidota</taxon>
        <taxon>Flavobacteriia</taxon>
        <taxon>Flavobacteriales</taxon>
        <taxon>Flavobacteriaceae</taxon>
        <taxon>Flavobacterium</taxon>
    </lineage>
</organism>
<dbReference type="EMBL" id="SNXR01000012">
    <property type="protein sequence ID" value="TDP60090.1"/>
    <property type="molecule type" value="Genomic_DNA"/>
</dbReference>
<reference evidence="2 3" key="1">
    <citation type="submission" date="2019-03" db="EMBL/GenBank/DDBJ databases">
        <title>Genomic Encyclopedia of Archaeal and Bacterial Type Strains, Phase II (KMG-II): from individual species to whole genera.</title>
        <authorList>
            <person name="Goeker M."/>
        </authorList>
    </citation>
    <scope>NUCLEOTIDE SEQUENCE [LARGE SCALE GENOMIC DNA]</scope>
    <source>
        <strain evidence="2 3">DSM 25687</strain>
    </source>
</reference>
<evidence type="ECO:0000313" key="2">
    <source>
        <dbReference type="EMBL" id="TDP60090.1"/>
    </source>
</evidence>
<dbReference type="InterPro" id="IPR029082">
    <property type="entry name" value="Imm35"/>
</dbReference>